<keyword evidence="3" id="KW-1185">Reference proteome</keyword>
<comment type="caution">
    <text evidence="2">The sequence shown here is derived from an EMBL/GenBank/DDBJ whole genome shotgun (WGS) entry which is preliminary data.</text>
</comment>
<name>A0A432WN19_9GAMM</name>
<dbReference type="EMBL" id="PIPM01000003">
    <property type="protein sequence ID" value="RUO35200.1"/>
    <property type="molecule type" value="Genomic_DNA"/>
</dbReference>
<reference evidence="2 3" key="1">
    <citation type="journal article" date="2011" name="Front. Microbiol.">
        <title>Genomic signatures of strain selection and enhancement in Bacillus atrophaeus var. globigii, a historical biowarfare simulant.</title>
        <authorList>
            <person name="Gibbons H.S."/>
            <person name="Broomall S.M."/>
            <person name="McNew L.A."/>
            <person name="Daligault H."/>
            <person name="Chapman C."/>
            <person name="Bruce D."/>
            <person name="Karavis M."/>
            <person name="Krepps M."/>
            <person name="McGregor P.A."/>
            <person name="Hong C."/>
            <person name="Park K.H."/>
            <person name="Akmal A."/>
            <person name="Feldman A."/>
            <person name="Lin J.S."/>
            <person name="Chang W.E."/>
            <person name="Higgs B.W."/>
            <person name="Demirev P."/>
            <person name="Lindquist J."/>
            <person name="Liem A."/>
            <person name="Fochler E."/>
            <person name="Read T.D."/>
            <person name="Tapia R."/>
            <person name="Johnson S."/>
            <person name="Bishop-Lilly K.A."/>
            <person name="Detter C."/>
            <person name="Han C."/>
            <person name="Sozhamannan S."/>
            <person name="Rosenzweig C.N."/>
            <person name="Skowronski E.W."/>
        </authorList>
    </citation>
    <scope>NUCLEOTIDE SEQUENCE [LARGE SCALE GENOMIC DNA]</scope>
    <source>
        <strain evidence="2 3">GYP-17</strain>
    </source>
</reference>
<evidence type="ECO:0008006" key="4">
    <source>
        <dbReference type="Google" id="ProtNLM"/>
    </source>
</evidence>
<gene>
    <name evidence="2" type="ORF">CWE11_03965</name>
</gene>
<feature type="transmembrane region" description="Helical" evidence="1">
    <location>
        <begin position="22"/>
        <end position="41"/>
    </location>
</feature>
<keyword evidence="1" id="KW-0472">Membrane</keyword>
<dbReference type="OrthoDB" id="6195299at2"/>
<dbReference type="Proteomes" id="UP000288405">
    <property type="component" value="Unassembled WGS sequence"/>
</dbReference>
<dbReference type="RefSeq" id="WP_126776318.1">
    <property type="nucleotide sequence ID" value="NZ_PIPM01000003.1"/>
</dbReference>
<protein>
    <recommendedName>
        <fullName evidence="4">DUF2066 domain-containing protein</fullName>
    </recommendedName>
</protein>
<organism evidence="2 3">
    <name type="scientific">Aliidiomarina sanyensis</name>
    <dbReference type="NCBI Taxonomy" id="1249555"/>
    <lineage>
        <taxon>Bacteria</taxon>
        <taxon>Pseudomonadati</taxon>
        <taxon>Pseudomonadota</taxon>
        <taxon>Gammaproteobacteria</taxon>
        <taxon>Alteromonadales</taxon>
        <taxon>Idiomarinaceae</taxon>
        <taxon>Aliidiomarina</taxon>
    </lineage>
</organism>
<dbReference type="AlphaFoldDB" id="A0A432WN19"/>
<proteinExistence type="predicted"/>
<evidence type="ECO:0000313" key="2">
    <source>
        <dbReference type="EMBL" id="RUO35200.1"/>
    </source>
</evidence>
<dbReference type="Pfam" id="PF09839">
    <property type="entry name" value="DUF2066"/>
    <property type="match status" value="1"/>
</dbReference>
<accession>A0A432WN19</accession>
<evidence type="ECO:0000256" key="1">
    <source>
        <dbReference type="SAM" id="Phobius"/>
    </source>
</evidence>
<keyword evidence="1" id="KW-1133">Transmembrane helix</keyword>
<evidence type="ECO:0000313" key="3">
    <source>
        <dbReference type="Proteomes" id="UP000288405"/>
    </source>
</evidence>
<keyword evidence="1" id="KW-0812">Transmembrane</keyword>
<sequence length="398" mass="44819">MKQTTAQLIQTGQGASRSVATVQAWIAALCFIVMVGMASSAHANQGFAQMLAGEIQVEGQSRNERQQVLPRIFSDVLVRVTGNPAVLENAQVRSELRNVNDYLLQFGYQSSDEGLTLIASFDETRIRQLLQRAGFPLWTGQRPQLLLWLAEDDPTRGVRLVGRTEERDFIKAFQRETRRRGIQILMPLLDLQDQMAITPRDVWGRFEQEIAAASARYPVEGVISARLFQMEPDGDTTVLLSGESAGSAFSNDADEQSNLYVLEARINIGDLRFVEVIEAESEAEVAERFVNQVVDRIAQVFIGESEDGNADIIVRFRGVNQLSQVLQAEQLLQQQGQVYRVQLRRYQQGTADFAVQLNGGARWLSQALEFERRIERTDLNLEADAAEQEVALEFRWVR</sequence>
<dbReference type="InterPro" id="IPR018642">
    <property type="entry name" value="DUF2066"/>
</dbReference>